<feature type="transmembrane region" description="Helical" evidence="7">
    <location>
        <begin position="418"/>
        <end position="437"/>
    </location>
</feature>
<comment type="subcellular location">
    <subcellularLocation>
        <location evidence="1">Membrane</location>
        <topology evidence="1">Multi-pass membrane protein</topology>
    </subcellularLocation>
</comment>
<evidence type="ECO:0000256" key="4">
    <source>
        <dbReference type="ARBA" id="ARBA00022989"/>
    </source>
</evidence>
<evidence type="ECO:0000256" key="1">
    <source>
        <dbReference type="ARBA" id="ARBA00004141"/>
    </source>
</evidence>
<organism evidence="9 10">
    <name type="scientific">Apatococcus lobatus</name>
    <dbReference type="NCBI Taxonomy" id="904363"/>
    <lineage>
        <taxon>Eukaryota</taxon>
        <taxon>Viridiplantae</taxon>
        <taxon>Chlorophyta</taxon>
        <taxon>core chlorophytes</taxon>
        <taxon>Trebouxiophyceae</taxon>
        <taxon>Chlorellales</taxon>
        <taxon>Chlorellaceae</taxon>
        <taxon>Apatococcus</taxon>
    </lineage>
</organism>
<accession>A0AAW1RV87</accession>
<feature type="transmembrane region" description="Helical" evidence="7">
    <location>
        <begin position="138"/>
        <end position="160"/>
    </location>
</feature>
<feature type="transmembrane region" description="Helical" evidence="7">
    <location>
        <begin position="83"/>
        <end position="106"/>
    </location>
</feature>
<evidence type="ECO:0000256" key="6">
    <source>
        <dbReference type="SAM" id="MobiDB-lite"/>
    </source>
</evidence>
<feature type="transmembrane region" description="Helical" evidence="7">
    <location>
        <begin position="276"/>
        <end position="297"/>
    </location>
</feature>
<dbReference type="AlphaFoldDB" id="A0AAW1RV87"/>
<gene>
    <name evidence="9" type="ORF">WJX74_000209</name>
</gene>
<dbReference type="Proteomes" id="UP001438707">
    <property type="component" value="Unassembled WGS sequence"/>
</dbReference>
<evidence type="ECO:0000256" key="7">
    <source>
        <dbReference type="SAM" id="Phobius"/>
    </source>
</evidence>
<dbReference type="SUPFAM" id="SSF103473">
    <property type="entry name" value="MFS general substrate transporter"/>
    <property type="match status" value="1"/>
</dbReference>
<name>A0AAW1RV87_9CHLO</name>
<dbReference type="EMBL" id="JALJOS010000006">
    <property type="protein sequence ID" value="KAK9837560.1"/>
    <property type="molecule type" value="Genomic_DNA"/>
</dbReference>
<dbReference type="GO" id="GO:0022857">
    <property type="term" value="F:transmembrane transporter activity"/>
    <property type="evidence" value="ECO:0007669"/>
    <property type="project" value="InterPro"/>
</dbReference>
<feature type="transmembrane region" description="Helical" evidence="7">
    <location>
        <begin position="483"/>
        <end position="502"/>
    </location>
</feature>
<comment type="caution">
    <text evidence="9">The sequence shown here is derived from an EMBL/GenBank/DDBJ whole genome shotgun (WGS) entry which is preliminary data.</text>
</comment>
<evidence type="ECO:0000259" key="8">
    <source>
        <dbReference type="PROSITE" id="PS50850"/>
    </source>
</evidence>
<feature type="compositionally biased region" description="Polar residues" evidence="6">
    <location>
        <begin position="528"/>
        <end position="542"/>
    </location>
</feature>
<feature type="transmembrane region" description="Helical" evidence="7">
    <location>
        <begin position="113"/>
        <end position="132"/>
    </location>
</feature>
<evidence type="ECO:0000256" key="2">
    <source>
        <dbReference type="ARBA" id="ARBA00022448"/>
    </source>
</evidence>
<evidence type="ECO:0000313" key="10">
    <source>
        <dbReference type="Proteomes" id="UP001438707"/>
    </source>
</evidence>
<dbReference type="InterPro" id="IPR011701">
    <property type="entry name" value="MFS"/>
</dbReference>
<sequence>MLAEVQYSLVELYRQLRLGLWSRAMEAKLDLGHEVSEHAVTRKLNMHILTKFFLMTIMCYLDRTNLAFAALQLNKSLGFSEHVYGVGSSVFFIGYAICQVPSNWVLVKLGAPFWLSILIVSWGVVATMFAGLNSIPQFYALRLLLGVAESGTFPGMWYHLSTFYAEADIGLAYSYVSVGTAISQVIGAPLAASLLALDGFCGLAGWQWLFLVEGFPTILLGIWINRSLAHSPSTAPFLTPAEKTWLLARHESQKSSRAGMPGVEVRPMGAFRSFKTWWLALVAAMEATVKLAIIYWAPLIIASMVGHPVTHQARRLLATPDLSTTALPVNQSPEITSGDRVPGLKAQEFGYAGIEETSEALVALLTSLPFGAAAAWMLLTARHSKKTGEVRLHATIPFVISTFALASLAYYIDTSPPLAFLSLLAATSIWGSNGILYSYPAAFLQGPAAATGIALINTIGSLGGVIGPMLLGTIKHSQGTYANAVWFLALLSFLLIFLVYTFPDPGRPTSARGRMSRPSARDHGLASSLASSKQPLLSQITP</sequence>
<dbReference type="PANTHER" id="PTHR43791:SF36">
    <property type="entry name" value="TRANSPORTER, PUTATIVE (AFU_ORTHOLOGUE AFUA_6G08340)-RELATED"/>
    <property type="match status" value="1"/>
</dbReference>
<dbReference type="Gene3D" id="1.20.1250.20">
    <property type="entry name" value="MFS general substrate transporter like domains"/>
    <property type="match status" value="2"/>
</dbReference>
<proteinExistence type="predicted"/>
<keyword evidence="4 7" id="KW-1133">Transmembrane helix</keyword>
<dbReference type="InterPro" id="IPR020846">
    <property type="entry name" value="MFS_dom"/>
</dbReference>
<dbReference type="PROSITE" id="PS50850">
    <property type="entry name" value="MFS"/>
    <property type="match status" value="1"/>
</dbReference>
<keyword evidence="5 7" id="KW-0472">Membrane</keyword>
<evidence type="ECO:0000256" key="5">
    <source>
        <dbReference type="ARBA" id="ARBA00023136"/>
    </source>
</evidence>
<feature type="transmembrane region" description="Helical" evidence="7">
    <location>
        <begin position="172"/>
        <end position="197"/>
    </location>
</feature>
<feature type="transmembrane region" description="Helical" evidence="7">
    <location>
        <begin position="392"/>
        <end position="412"/>
    </location>
</feature>
<keyword evidence="10" id="KW-1185">Reference proteome</keyword>
<reference evidence="9 10" key="1">
    <citation type="journal article" date="2024" name="Nat. Commun.">
        <title>Phylogenomics reveals the evolutionary origins of lichenization in chlorophyte algae.</title>
        <authorList>
            <person name="Puginier C."/>
            <person name="Libourel C."/>
            <person name="Otte J."/>
            <person name="Skaloud P."/>
            <person name="Haon M."/>
            <person name="Grisel S."/>
            <person name="Petersen M."/>
            <person name="Berrin J.G."/>
            <person name="Delaux P.M."/>
            <person name="Dal Grande F."/>
            <person name="Keller J."/>
        </authorList>
    </citation>
    <scope>NUCLEOTIDE SEQUENCE [LARGE SCALE GENOMIC DNA]</scope>
    <source>
        <strain evidence="9 10">SAG 2145</strain>
    </source>
</reference>
<dbReference type="FunFam" id="1.20.1250.20:FF:001093">
    <property type="entry name" value="Predicted protein"/>
    <property type="match status" value="1"/>
</dbReference>
<feature type="transmembrane region" description="Helical" evidence="7">
    <location>
        <begin position="449"/>
        <end position="471"/>
    </location>
</feature>
<evidence type="ECO:0000256" key="3">
    <source>
        <dbReference type="ARBA" id="ARBA00022692"/>
    </source>
</evidence>
<feature type="region of interest" description="Disordered" evidence="6">
    <location>
        <begin position="509"/>
        <end position="542"/>
    </location>
</feature>
<feature type="transmembrane region" description="Helical" evidence="7">
    <location>
        <begin position="360"/>
        <end position="380"/>
    </location>
</feature>
<protein>
    <recommendedName>
        <fullName evidence="8">Major facilitator superfamily (MFS) profile domain-containing protein</fullName>
    </recommendedName>
</protein>
<dbReference type="Pfam" id="PF07690">
    <property type="entry name" value="MFS_1"/>
    <property type="match status" value="1"/>
</dbReference>
<dbReference type="PANTHER" id="PTHR43791">
    <property type="entry name" value="PERMEASE-RELATED"/>
    <property type="match status" value="1"/>
</dbReference>
<keyword evidence="3 7" id="KW-0812">Transmembrane</keyword>
<evidence type="ECO:0000313" key="9">
    <source>
        <dbReference type="EMBL" id="KAK9837560.1"/>
    </source>
</evidence>
<dbReference type="GO" id="GO:0016020">
    <property type="term" value="C:membrane"/>
    <property type="evidence" value="ECO:0007669"/>
    <property type="project" value="UniProtKB-SubCell"/>
</dbReference>
<feature type="transmembrane region" description="Helical" evidence="7">
    <location>
        <begin position="203"/>
        <end position="224"/>
    </location>
</feature>
<dbReference type="InterPro" id="IPR036259">
    <property type="entry name" value="MFS_trans_sf"/>
</dbReference>
<feature type="domain" description="Major facilitator superfamily (MFS) profile" evidence="8">
    <location>
        <begin position="48"/>
        <end position="507"/>
    </location>
</feature>
<keyword evidence="2" id="KW-0813">Transport</keyword>